<evidence type="ECO:0000256" key="4">
    <source>
        <dbReference type="SAM" id="SignalP"/>
    </source>
</evidence>
<sequence length="740" mass="82864">MIKRTILYLAVLLGQLVLSIEVSRSLAHDEISPEITNNSHPTNPGMFVRLMPTGLAYLREAGAKVVNEEVPKLTLPTIMEIVEVGELSISRATVTKYWAPEEYDLDLVRPNTFTWSMSKMHVRAMGDFVARLQGAFPLPSVPIQGQFEALLSNIGITTSVRMTRNRLGAPQVESVHCKSEIGFVDLEIGKTGLITDLLINTFKAFLITHFKPRVEQRMCIMIQDIINQDTNRILSTMPLKIRISDNELDIIGEKFHVTRRKSTSQGGQQERDNTLINFVNGLRDKDLVLDYGLLGDPLISKRAIAIKAKGEISWRGTGGTPFSPPSFLISTPHGTHMIEFYGTDYIFNSLLYHAYKQRYMDLTISPESSTHLKNVLQTTCATGFCIGETLGALGEQYPNREVEVHFTTTKVPYMIFSENSTRIHLHGEADLYLRPQIRSRSKQQVLKTNLTMTSDVRLWVNGTRVVGNSTLEKLEFKLIETTIEDVDQSAVGDLGFLGTEFLENLFTEALQVGIVMPSIKGVVLKNPNWYQKQADRNHDHGQEVKNAGAEVAKWSGEVVQGAVQYIEDHNDLAYVGLKEKALKAKMQSEDAAKAVEKAKKAKDEANVKLTTLEEFQINASILHDAPHEQKLAIQHAVDEARKKLAAAETALTKAEEEAEQKKIAFDNMKNLIKGDTELSVFDKAEALHKSIEAYGNKTKRLAKAQKAKEKAEMKLHALQEKLKVLHEEKQLLIPTLTNLV</sequence>
<reference evidence="7" key="1">
    <citation type="submission" date="2023-06" db="EMBL/GenBank/DDBJ databases">
        <title>Genomic analysis of the entomopathogenic nematode Steinernema hermaphroditum.</title>
        <authorList>
            <person name="Schwarz E.M."/>
            <person name="Heppert J.K."/>
            <person name="Baniya A."/>
            <person name="Schwartz H.T."/>
            <person name="Tan C.-H."/>
            <person name="Antoshechkin I."/>
            <person name="Sternberg P.W."/>
            <person name="Goodrich-Blair H."/>
            <person name="Dillman A.R."/>
        </authorList>
    </citation>
    <scope>NUCLEOTIDE SEQUENCE</scope>
    <source>
        <strain evidence="7">PS9179</strain>
        <tissue evidence="7">Whole animal</tissue>
    </source>
</reference>
<dbReference type="Proteomes" id="UP001175271">
    <property type="component" value="Unassembled WGS sequence"/>
</dbReference>
<dbReference type="GO" id="GO:0005615">
    <property type="term" value="C:extracellular space"/>
    <property type="evidence" value="ECO:0007669"/>
    <property type="project" value="TreeGrafter"/>
</dbReference>
<protein>
    <recommendedName>
        <fullName evidence="9">Lipid-binding serum glycoprotein C-terminal domain-containing protein</fullName>
    </recommendedName>
</protein>
<comment type="caution">
    <text evidence="7">The sequence shown here is derived from an EMBL/GenBank/DDBJ whole genome shotgun (WGS) entry which is preliminary data.</text>
</comment>
<evidence type="ECO:0000313" key="8">
    <source>
        <dbReference type="Proteomes" id="UP001175271"/>
    </source>
</evidence>
<evidence type="ECO:0000256" key="1">
    <source>
        <dbReference type="ARBA" id="ARBA00007292"/>
    </source>
</evidence>
<dbReference type="InterPro" id="IPR001124">
    <property type="entry name" value="Lipid-bd_serum_glycop_C"/>
</dbReference>
<dbReference type="SMART" id="SM00329">
    <property type="entry name" value="BPI2"/>
    <property type="match status" value="1"/>
</dbReference>
<evidence type="ECO:0008006" key="9">
    <source>
        <dbReference type="Google" id="ProtNLM"/>
    </source>
</evidence>
<keyword evidence="4" id="KW-0732">Signal</keyword>
<dbReference type="Pfam" id="PF01273">
    <property type="entry name" value="LBP_BPI_CETP"/>
    <property type="match status" value="1"/>
</dbReference>
<proteinExistence type="inferred from homology"/>
<feature type="coiled-coil region" evidence="3">
    <location>
        <begin position="637"/>
        <end position="728"/>
    </location>
</feature>
<dbReference type="SMART" id="SM00328">
    <property type="entry name" value="BPI1"/>
    <property type="match status" value="1"/>
</dbReference>
<feature type="domain" description="Lipid-binding serum glycoprotein C-terminal" evidence="6">
    <location>
        <begin position="332"/>
        <end position="562"/>
    </location>
</feature>
<dbReference type="PANTHER" id="PTHR10504">
    <property type="entry name" value="BACTERICIDAL PERMEABILITY-INCREASING BPI PROTEIN-RELATED"/>
    <property type="match status" value="1"/>
</dbReference>
<dbReference type="Pfam" id="PF02886">
    <property type="entry name" value="LBP_BPI_CETP_C"/>
    <property type="match status" value="1"/>
</dbReference>
<organism evidence="7 8">
    <name type="scientific">Steinernema hermaphroditum</name>
    <dbReference type="NCBI Taxonomy" id="289476"/>
    <lineage>
        <taxon>Eukaryota</taxon>
        <taxon>Metazoa</taxon>
        <taxon>Ecdysozoa</taxon>
        <taxon>Nematoda</taxon>
        <taxon>Chromadorea</taxon>
        <taxon>Rhabditida</taxon>
        <taxon>Tylenchina</taxon>
        <taxon>Panagrolaimomorpha</taxon>
        <taxon>Strongyloidoidea</taxon>
        <taxon>Steinernematidae</taxon>
        <taxon>Steinernema</taxon>
    </lineage>
</organism>
<keyword evidence="2" id="KW-1015">Disulfide bond</keyword>
<evidence type="ECO:0000256" key="3">
    <source>
        <dbReference type="SAM" id="Coils"/>
    </source>
</evidence>
<dbReference type="Gene3D" id="3.15.20.10">
    <property type="entry name" value="Bactericidal permeability-increasing protein, domain 2"/>
    <property type="match status" value="1"/>
</dbReference>
<dbReference type="InterPro" id="IPR017943">
    <property type="entry name" value="Bactericidal_perm-incr_a/b_dom"/>
</dbReference>
<keyword evidence="8" id="KW-1185">Reference proteome</keyword>
<feature type="chain" id="PRO_5041379948" description="Lipid-binding serum glycoprotein C-terminal domain-containing protein" evidence="4">
    <location>
        <begin position="28"/>
        <end position="740"/>
    </location>
</feature>
<keyword evidence="3" id="KW-0175">Coiled coil</keyword>
<dbReference type="InterPro" id="IPR017942">
    <property type="entry name" value="Lipid-bd_serum_glycop_N"/>
</dbReference>
<feature type="domain" description="Lipid-binding serum glycoprotein N-terminal" evidence="5">
    <location>
        <begin position="49"/>
        <end position="281"/>
    </location>
</feature>
<dbReference type="PANTHER" id="PTHR10504:SF137">
    <property type="entry name" value="BPI FOLD-CONTAINING FAMILY C PROTEIN"/>
    <property type="match status" value="1"/>
</dbReference>
<name>A0AA39M3N6_9BILA</name>
<dbReference type="InterPro" id="IPR032942">
    <property type="entry name" value="BPI/LBP/Plunc"/>
</dbReference>
<evidence type="ECO:0000259" key="5">
    <source>
        <dbReference type="SMART" id="SM00328"/>
    </source>
</evidence>
<dbReference type="Gene3D" id="3.15.10.10">
    <property type="entry name" value="Bactericidal permeability-increasing protein, domain 1"/>
    <property type="match status" value="1"/>
</dbReference>
<accession>A0AA39M3N6</accession>
<dbReference type="GO" id="GO:0008289">
    <property type="term" value="F:lipid binding"/>
    <property type="evidence" value="ECO:0007669"/>
    <property type="project" value="InterPro"/>
</dbReference>
<dbReference type="SUPFAM" id="SSF55394">
    <property type="entry name" value="Bactericidal permeability-increasing protein, BPI"/>
    <property type="match status" value="2"/>
</dbReference>
<feature type="signal peptide" evidence="4">
    <location>
        <begin position="1"/>
        <end position="27"/>
    </location>
</feature>
<dbReference type="EMBL" id="JAUCMV010000002">
    <property type="protein sequence ID" value="KAK0420451.1"/>
    <property type="molecule type" value="Genomic_DNA"/>
</dbReference>
<evidence type="ECO:0000259" key="6">
    <source>
        <dbReference type="SMART" id="SM00329"/>
    </source>
</evidence>
<evidence type="ECO:0000256" key="2">
    <source>
        <dbReference type="ARBA" id="ARBA00023157"/>
    </source>
</evidence>
<dbReference type="AlphaFoldDB" id="A0AA39M3N6"/>
<comment type="similarity">
    <text evidence="1">Belongs to the BPI/LBP/Plunc superfamily. BPI/LBP family.</text>
</comment>
<gene>
    <name evidence="7" type="ORF">QR680_014689</name>
</gene>
<evidence type="ECO:0000313" key="7">
    <source>
        <dbReference type="EMBL" id="KAK0420451.1"/>
    </source>
</evidence>